<keyword evidence="2" id="KW-0812">Transmembrane</keyword>
<sequence>MTTATQPDVVDDELVDENSTRKQRREADVQARTEKLLKEATAAAMKRQSKDAKAAKKRGENFNPLTETAMRTSLESEVAKRAKREVHAEYRKQWAVEHAKAAGRSVKSDVITAVYRNRKQLAPWAMAAPFAVCGALGAGWGVTVPVVPAGVMTAVAGGGAWWLWTRGAGKRLAPVRDRVPARFHQRAKLGGLLGLLFVALASLITWSTPNIGAAWFILVAGTAVLALPWWKNVEHTIPPKPDEDTREPEPEPESEPEPDQLDAQHQRIMGILTAWENRVATSVVPGSTITAHEQNAAVESYRIVLDSDRDMVADEVSGHIKKIAMKLGVMQDKLSFEPDEVNPAVVWMRHVVATPSYDYTGPIVYANGKIVHSRWEVPYAAHIQIVVGHFVDGTGHAVYDLGGAAGVMSGYVLAGTGGGKSVLLNVLAVALRMLGVYIIYADGQNGSSSPMLKRAADEFYTSSPDDVATLWARMSAFLDERSRELSEDTELARQLDGQYHYDPHRPPLMVIIDECHRIATMRFPGPIDENGKEGPREYEKYGNALGFWASESRKTGGALVLADQDIDLHDTLGGSERLRSATSGSQNLFTLRFTPKTRGGMLPNGTPNLGALPFGGFGYRPGADDRPSAMYRVPSLVYTPEDPRDPYGPGGPDRDAGQDYPEVWMSRYEPAELDNRTAAAMDVASVGNIVAPAGGQQTEPQLFAVPDATPMHLFDDGDELADDVEDTGPTDADIQAAQVLEREPVSESERALLDALGWDGKEHTASLVADLLGISRQAATKRLQAAAKRGLVAKTENGKWINRKKENEV</sequence>
<keyword evidence="2" id="KW-0472">Membrane</keyword>
<dbReference type="InterPro" id="IPR027417">
    <property type="entry name" value="P-loop_NTPase"/>
</dbReference>
<feature type="compositionally biased region" description="Basic and acidic residues" evidence="1">
    <location>
        <begin position="240"/>
        <end position="249"/>
    </location>
</feature>
<protein>
    <submittedName>
        <fullName evidence="3">Uncharacterized protein</fullName>
    </submittedName>
</protein>
<dbReference type="OrthoDB" id="3648675at2"/>
<dbReference type="Gene3D" id="1.10.10.10">
    <property type="entry name" value="Winged helix-like DNA-binding domain superfamily/Winged helix DNA-binding domain"/>
    <property type="match status" value="1"/>
</dbReference>
<organism evidence="3 4">
    <name type="scientific">Prauserella rugosa</name>
    <dbReference type="NCBI Taxonomy" id="43354"/>
    <lineage>
        <taxon>Bacteria</taxon>
        <taxon>Bacillati</taxon>
        <taxon>Actinomycetota</taxon>
        <taxon>Actinomycetes</taxon>
        <taxon>Pseudonocardiales</taxon>
        <taxon>Pseudonocardiaceae</taxon>
        <taxon>Prauserella</taxon>
    </lineage>
</organism>
<feature type="compositionally biased region" description="Acidic residues" evidence="1">
    <location>
        <begin position="250"/>
        <end position="260"/>
    </location>
</feature>
<feature type="region of interest" description="Disordered" evidence="1">
    <location>
        <begin position="1"/>
        <end position="62"/>
    </location>
</feature>
<name>A0A660C9F2_9PSEU</name>
<feature type="transmembrane region" description="Helical" evidence="2">
    <location>
        <begin position="212"/>
        <end position="230"/>
    </location>
</feature>
<gene>
    <name evidence="3" type="ORF">JD82_04983</name>
</gene>
<evidence type="ECO:0000256" key="1">
    <source>
        <dbReference type="SAM" id="MobiDB-lite"/>
    </source>
</evidence>
<accession>A0A660C9F2</accession>
<feature type="region of interest" description="Disordered" evidence="1">
    <location>
        <begin position="637"/>
        <end position="659"/>
    </location>
</feature>
<reference evidence="3 4" key="1">
    <citation type="submission" date="2019-07" db="EMBL/GenBank/DDBJ databases">
        <title>R&amp;d 2014.</title>
        <authorList>
            <person name="Klenk H.-P."/>
        </authorList>
    </citation>
    <scope>NUCLEOTIDE SEQUENCE [LARGE SCALE GENOMIC DNA]</scope>
    <source>
        <strain evidence="3 4">DSM 43194</strain>
    </source>
</reference>
<feature type="transmembrane region" description="Helical" evidence="2">
    <location>
        <begin position="146"/>
        <end position="165"/>
    </location>
</feature>
<feature type="transmembrane region" description="Helical" evidence="2">
    <location>
        <begin position="186"/>
        <end position="206"/>
    </location>
</feature>
<dbReference type="SUPFAM" id="SSF52540">
    <property type="entry name" value="P-loop containing nucleoside triphosphate hydrolases"/>
    <property type="match status" value="1"/>
</dbReference>
<dbReference type="Gene3D" id="3.40.50.300">
    <property type="entry name" value="P-loop containing nucleotide triphosphate hydrolases"/>
    <property type="match status" value="1"/>
</dbReference>
<dbReference type="EMBL" id="VLJV01000002">
    <property type="protein sequence ID" value="TWH15995.1"/>
    <property type="molecule type" value="Genomic_DNA"/>
</dbReference>
<feature type="compositionally biased region" description="Basic and acidic residues" evidence="1">
    <location>
        <begin position="48"/>
        <end position="60"/>
    </location>
</feature>
<feature type="transmembrane region" description="Helical" evidence="2">
    <location>
        <begin position="121"/>
        <end position="140"/>
    </location>
</feature>
<feature type="compositionally biased region" description="Acidic residues" evidence="1">
    <location>
        <begin position="716"/>
        <end position="728"/>
    </location>
</feature>
<feature type="transmembrane region" description="Helical" evidence="2">
    <location>
        <begin position="422"/>
        <end position="440"/>
    </location>
</feature>
<dbReference type="RefSeq" id="WP_030534167.1">
    <property type="nucleotide sequence ID" value="NZ_JOIJ01000025.1"/>
</dbReference>
<dbReference type="Proteomes" id="UP000317303">
    <property type="component" value="Unassembled WGS sequence"/>
</dbReference>
<feature type="region of interest" description="Disordered" evidence="1">
    <location>
        <begin position="709"/>
        <end position="729"/>
    </location>
</feature>
<feature type="compositionally biased region" description="Basic and acidic residues" evidence="1">
    <location>
        <begin position="25"/>
        <end position="38"/>
    </location>
</feature>
<dbReference type="SUPFAM" id="SSF46785">
    <property type="entry name" value="Winged helix' DNA-binding domain"/>
    <property type="match status" value="1"/>
</dbReference>
<comment type="caution">
    <text evidence="3">The sequence shown here is derived from an EMBL/GenBank/DDBJ whole genome shotgun (WGS) entry which is preliminary data.</text>
</comment>
<feature type="region of interest" description="Disordered" evidence="1">
    <location>
        <begin position="236"/>
        <end position="262"/>
    </location>
</feature>
<keyword evidence="2" id="KW-1133">Transmembrane helix</keyword>
<evidence type="ECO:0000313" key="4">
    <source>
        <dbReference type="Proteomes" id="UP000317303"/>
    </source>
</evidence>
<dbReference type="InterPro" id="IPR036390">
    <property type="entry name" value="WH_DNA-bd_sf"/>
</dbReference>
<evidence type="ECO:0000313" key="3">
    <source>
        <dbReference type="EMBL" id="TWH15995.1"/>
    </source>
</evidence>
<dbReference type="InterPro" id="IPR036388">
    <property type="entry name" value="WH-like_DNA-bd_sf"/>
</dbReference>
<dbReference type="AlphaFoldDB" id="A0A660C9F2"/>
<evidence type="ECO:0000256" key="2">
    <source>
        <dbReference type="SAM" id="Phobius"/>
    </source>
</evidence>
<keyword evidence="4" id="KW-1185">Reference proteome</keyword>
<proteinExistence type="predicted"/>